<keyword evidence="2" id="KW-1185">Reference proteome</keyword>
<accession>A0A9W8LDJ7</accession>
<name>A0A9W8LDJ7_9FUNG</name>
<dbReference type="OrthoDB" id="5524849at2759"/>
<evidence type="ECO:0000313" key="2">
    <source>
        <dbReference type="Proteomes" id="UP001140217"/>
    </source>
</evidence>
<comment type="caution">
    <text evidence="1">The sequence shown here is derived from an EMBL/GenBank/DDBJ whole genome shotgun (WGS) entry which is preliminary data.</text>
</comment>
<dbReference type="AlphaFoldDB" id="A0A9W8LDJ7"/>
<gene>
    <name evidence="1" type="ORF">H4R18_005300</name>
</gene>
<dbReference type="EMBL" id="JANBUL010000309">
    <property type="protein sequence ID" value="KAJ2777146.1"/>
    <property type="molecule type" value="Genomic_DNA"/>
</dbReference>
<evidence type="ECO:0000313" key="1">
    <source>
        <dbReference type="EMBL" id="KAJ2777146.1"/>
    </source>
</evidence>
<sequence length="63" mass="6736">MATAKAEYTDSTGGAEAFSVEHAVAGSLVEALEAVKTEFNARLTALIDAEKDGEDRHKRQKAE</sequence>
<proteinExistence type="predicted"/>
<reference evidence="1" key="1">
    <citation type="submission" date="2022-07" db="EMBL/GenBank/DDBJ databases">
        <title>Phylogenomic reconstructions and comparative analyses of Kickxellomycotina fungi.</title>
        <authorList>
            <person name="Reynolds N.K."/>
            <person name="Stajich J.E."/>
            <person name="Barry K."/>
            <person name="Grigoriev I.V."/>
            <person name="Crous P."/>
            <person name="Smith M.E."/>
        </authorList>
    </citation>
    <scope>NUCLEOTIDE SEQUENCE</scope>
    <source>
        <strain evidence="1">NBRC 105414</strain>
    </source>
</reference>
<protein>
    <submittedName>
        <fullName evidence="1">Uncharacterized protein</fullName>
    </submittedName>
</protein>
<dbReference type="Proteomes" id="UP001140217">
    <property type="component" value="Unassembled WGS sequence"/>
</dbReference>
<organism evidence="1 2">
    <name type="scientific">Coemansia javaensis</name>
    <dbReference type="NCBI Taxonomy" id="2761396"/>
    <lineage>
        <taxon>Eukaryota</taxon>
        <taxon>Fungi</taxon>
        <taxon>Fungi incertae sedis</taxon>
        <taxon>Zoopagomycota</taxon>
        <taxon>Kickxellomycotina</taxon>
        <taxon>Kickxellomycetes</taxon>
        <taxon>Kickxellales</taxon>
        <taxon>Kickxellaceae</taxon>
        <taxon>Coemansia</taxon>
    </lineage>
</organism>